<protein>
    <submittedName>
        <fullName evidence="1">Uncharacterized protein</fullName>
    </submittedName>
</protein>
<evidence type="ECO:0000313" key="1">
    <source>
        <dbReference type="EMBL" id="OGM06673.1"/>
    </source>
</evidence>
<dbReference type="AlphaFoldDB" id="A0A1F7WVE0"/>
<organism evidence="1 2">
    <name type="scientific">Candidatus Wallbacteria bacterium GWC2_49_35</name>
    <dbReference type="NCBI Taxonomy" id="1817813"/>
    <lineage>
        <taxon>Bacteria</taxon>
        <taxon>Candidatus Walliibacteriota</taxon>
    </lineage>
</organism>
<sequence length="168" mass="18395">MLSVDRIPGPDKTDPLIYAAPLKTYSLSNILRKNGTITATKNFEDFYSVAPFSFFGSLNNLYGSSNNMKVTTQLPLPATSRVGTSGVLYKGRNYINKVTSSFDTWYALWSLEADSATTAWLCLNIEITPANATVVSTAEGDCFRINQAGDITGFKADVTENGIMMSYR</sequence>
<dbReference type="STRING" id="1817813.A2008_02250"/>
<accession>A0A1F7WVE0</accession>
<dbReference type="Proteomes" id="UP000178735">
    <property type="component" value="Unassembled WGS sequence"/>
</dbReference>
<gene>
    <name evidence="1" type="ORF">A2008_02250</name>
</gene>
<comment type="caution">
    <text evidence="1">The sequence shown here is derived from an EMBL/GenBank/DDBJ whole genome shotgun (WGS) entry which is preliminary data.</text>
</comment>
<dbReference type="EMBL" id="MGFH01000055">
    <property type="protein sequence ID" value="OGM06673.1"/>
    <property type="molecule type" value="Genomic_DNA"/>
</dbReference>
<proteinExistence type="predicted"/>
<name>A0A1F7WVE0_9BACT</name>
<reference evidence="1 2" key="1">
    <citation type="journal article" date="2016" name="Nat. Commun.">
        <title>Thousands of microbial genomes shed light on interconnected biogeochemical processes in an aquifer system.</title>
        <authorList>
            <person name="Anantharaman K."/>
            <person name="Brown C.T."/>
            <person name="Hug L.A."/>
            <person name="Sharon I."/>
            <person name="Castelle C.J."/>
            <person name="Probst A.J."/>
            <person name="Thomas B.C."/>
            <person name="Singh A."/>
            <person name="Wilkins M.J."/>
            <person name="Karaoz U."/>
            <person name="Brodie E.L."/>
            <person name="Williams K.H."/>
            <person name="Hubbard S.S."/>
            <person name="Banfield J.F."/>
        </authorList>
    </citation>
    <scope>NUCLEOTIDE SEQUENCE [LARGE SCALE GENOMIC DNA]</scope>
</reference>
<evidence type="ECO:0000313" key="2">
    <source>
        <dbReference type="Proteomes" id="UP000178735"/>
    </source>
</evidence>